<evidence type="ECO:0000256" key="7">
    <source>
        <dbReference type="PIRNR" id="PIRNR016398"/>
    </source>
</evidence>
<feature type="region of interest" description="Disordered" evidence="8">
    <location>
        <begin position="260"/>
        <end position="279"/>
    </location>
</feature>
<evidence type="ECO:0000313" key="10">
    <source>
        <dbReference type="EMBL" id="CRG87815.1"/>
    </source>
</evidence>
<dbReference type="AlphaFoldDB" id="A0A0U1LX30"/>
<evidence type="ECO:0000256" key="3">
    <source>
        <dbReference type="ARBA" id="ARBA00023125"/>
    </source>
</evidence>
<dbReference type="Pfam" id="PF02186">
    <property type="entry name" value="TFIIE_beta"/>
    <property type="match status" value="1"/>
</dbReference>
<comment type="function">
    <text evidence="6 7">Recruits TFIIH to the initiation complex and stimulates the RNA polymerase II C-terminal domain kinase and DNA-dependent ATPase activities of TFIIH. Both TFIIH and TFIIE are required for promoter clearance by RNA polymerase.</text>
</comment>
<dbReference type="PIRSF" id="PIRSF016398">
    <property type="entry name" value="TFIIE-beta"/>
    <property type="match status" value="1"/>
</dbReference>
<dbReference type="InterPro" id="IPR054600">
    <property type="entry name" value="TFA2_E-tether"/>
</dbReference>
<evidence type="ECO:0000256" key="4">
    <source>
        <dbReference type="ARBA" id="ARBA00023163"/>
    </source>
</evidence>
<dbReference type="OrthoDB" id="5323195at2759"/>
<keyword evidence="11" id="KW-1185">Reference proteome</keyword>
<dbReference type="PROSITE" id="PS51351">
    <property type="entry name" value="TFIIE_BETA_C"/>
    <property type="match status" value="1"/>
</dbReference>
<evidence type="ECO:0000256" key="5">
    <source>
        <dbReference type="ARBA" id="ARBA00023242"/>
    </source>
</evidence>
<dbReference type="InterPro" id="IPR016656">
    <property type="entry name" value="TFIIE-bsu"/>
</dbReference>
<dbReference type="STRING" id="28573.A0A0U1LX30"/>
<keyword evidence="5 7" id="KW-0539">Nucleus</keyword>
<keyword evidence="2 7" id="KW-0805">Transcription regulation</keyword>
<comment type="subcellular location">
    <subcellularLocation>
        <location evidence="1 7">Nucleus</location>
    </subcellularLocation>
</comment>
<feature type="region of interest" description="Disordered" evidence="8">
    <location>
        <begin position="22"/>
        <end position="59"/>
    </location>
</feature>
<dbReference type="GO" id="GO:0005673">
    <property type="term" value="C:transcription factor TFIIE complex"/>
    <property type="evidence" value="ECO:0007669"/>
    <property type="project" value="UniProtKB-UniRule"/>
</dbReference>
<dbReference type="PANTHER" id="PTHR12716">
    <property type="entry name" value="TRANSCRIPTION INITIATION FACTOR IIE, BETA SUBUNIT"/>
    <property type="match status" value="1"/>
</dbReference>
<proteinExistence type="inferred from homology"/>
<dbReference type="GO" id="GO:0003677">
    <property type="term" value="F:DNA binding"/>
    <property type="evidence" value="ECO:0007669"/>
    <property type="project" value="UniProtKB-UniRule"/>
</dbReference>
<keyword evidence="3 7" id="KW-0238">DNA-binding</keyword>
<evidence type="ECO:0000256" key="1">
    <source>
        <dbReference type="ARBA" id="ARBA00004123"/>
    </source>
</evidence>
<dbReference type="GO" id="GO:0016251">
    <property type="term" value="F:RNA polymerase II general transcription initiation factor activity"/>
    <property type="evidence" value="ECO:0007669"/>
    <property type="project" value="EnsemblFungi"/>
</dbReference>
<evidence type="ECO:0000256" key="2">
    <source>
        <dbReference type="ARBA" id="ARBA00023015"/>
    </source>
</evidence>
<keyword evidence="4 7" id="KW-0804">Transcription</keyword>
<dbReference type="Pfam" id="PF18121">
    <property type="entry name" value="TFA2_Winged_2"/>
    <property type="match status" value="1"/>
</dbReference>
<feature type="domain" description="TFIIE beta" evidence="9">
    <location>
        <begin position="65"/>
        <end position="151"/>
    </location>
</feature>
<dbReference type="EMBL" id="CVMT01000003">
    <property type="protein sequence ID" value="CRG87815.1"/>
    <property type="molecule type" value="Genomic_DNA"/>
</dbReference>
<gene>
    <name evidence="10" type="ORF">PISL3812_04836</name>
</gene>
<dbReference type="GO" id="GO:0006367">
    <property type="term" value="P:transcription initiation at RNA polymerase II promoter"/>
    <property type="evidence" value="ECO:0007669"/>
    <property type="project" value="UniProtKB-UniRule"/>
</dbReference>
<sequence>MSYLQQQINNFNASVVSSAGRLPQQKRVAATSQPGSSTPSHVASTPSTPGTASDQRRRHDANVVYSQPADTGTGKDIMTNVLYAIQKLKEKNTPLSFDDIIGYLSLQERRYDPGYVRALRSILQVHEKINYDPDGDKGNGSFSFRPPHDIRTEEQLLQKLQVQTTMSGISVKDLKEGWPDVEQAIDTLEKDGKLLVTRNKKDNHPKMVWANDPSLVHHFDDEFRHIWEKTKIPEQQRVVEELEKAGMIPANKNKVVKPRVKIEQKKTKKPRRTGKTTNTHMMGILRDYSHLKR</sequence>
<dbReference type="InterPro" id="IPR003166">
    <property type="entry name" value="TFIIE_bsu_DNA-bd"/>
</dbReference>
<evidence type="ECO:0000313" key="11">
    <source>
        <dbReference type="Proteomes" id="UP000054383"/>
    </source>
</evidence>
<evidence type="ECO:0000259" key="9">
    <source>
        <dbReference type="PROSITE" id="PS51351"/>
    </source>
</evidence>
<dbReference type="OMA" id="RTKKDNH"/>
<protein>
    <recommendedName>
        <fullName evidence="7">Transcription initiation factor IIE subunit beta</fullName>
    </recommendedName>
</protein>
<evidence type="ECO:0000256" key="8">
    <source>
        <dbReference type="SAM" id="MobiDB-lite"/>
    </source>
</evidence>
<comment type="subunit">
    <text evidence="7">Tetramer of two alpha and two beta chains.</text>
</comment>
<dbReference type="Proteomes" id="UP000054383">
    <property type="component" value="Unassembled WGS sequence"/>
</dbReference>
<accession>A0A0U1LX30</accession>
<reference evidence="10 11" key="1">
    <citation type="submission" date="2015-04" db="EMBL/GenBank/DDBJ databases">
        <authorList>
            <person name="Syromyatnikov M.Y."/>
            <person name="Popov V.N."/>
        </authorList>
    </citation>
    <scope>NUCLEOTIDE SEQUENCE [LARGE SCALE GENOMIC DNA]</scope>
    <source>
        <strain evidence="10">WF-38-12</strain>
    </source>
</reference>
<dbReference type="GO" id="GO:0001097">
    <property type="term" value="F:TFIIH-class transcription factor complex binding"/>
    <property type="evidence" value="ECO:0007669"/>
    <property type="project" value="TreeGrafter"/>
</dbReference>
<dbReference type="PANTHER" id="PTHR12716:SF8">
    <property type="entry name" value="TRANSCRIPTION INITIATION FACTOR IIE SUBUNIT BETA"/>
    <property type="match status" value="1"/>
</dbReference>
<feature type="compositionally biased region" description="Polar residues" evidence="8">
    <location>
        <begin position="30"/>
        <end position="53"/>
    </location>
</feature>
<comment type="similarity">
    <text evidence="7">Belongs to the TFIIE beta subunit family.</text>
</comment>
<name>A0A0U1LX30_TALIS</name>
<organism evidence="10 11">
    <name type="scientific">Talaromyces islandicus</name>
    <name type="common">Penicillium islandicum</name>
    <dbReference type="NCBI Taxonomy" id="28573"/>
    <lineage>
        <taxon>Eukaryota</taxon>
        <taxon>Fungi</taxon>
        <taxon>Dikarya</taxon>
        <taxon>Ascomycota</taxon>
        <taxon>Pezizomycotina</taxon>
        <taxon>Eurotiomycetes</taxon>
        <taxon>Eurotiomycetidae</taxon>
        <taxon>Eurotiales</taxon>
        <taxon>Trichocomaceae</taxon>
        <taxon>Talaromyces</taxon>
        <taxon>Talaromyces sect. Islandici</taxon>
    </lineage>
</organism>
<dbReference type="Pfam" id="PF22254">
    <property type="entry name" value="TFA2_E-tether"/>
    <property type="match status" value="1"/>
</dbReference>
<evidence type="ECO:0000256" key="6">
    <source>
        <dbReference type="ARBA" id="ARBA00025581"/>
    </source>
</evidence>
<dbReference type="InterPro" id="IPR040501">
    <property type="entry name" value="TFA2_Winged_2"/>
</dbReference>